<organism evidence="2 4">
    <name type="scientific">Devosia limi DSM 17137</name>
    <dbReference type="NCBI Taxonomy" id="1121477"/>
    <lineage>
        <taxon>Bacteria</taxon>
        <taxon>Pseudomonadati</taxon>
        <taxon>Pseudomonadota</taxon>
        <taxon>Alphaproteobacteria</taxon>
        <taxon>Hyphomicrobiales</taxon>
        <taxon>Devosiaceae</taxon>
        <taxon>Devosia</taxon>
    </lineage>
</organism>
<dbReference type="PANTHER" id="PTHR38011:SF2">
    <property type="entry name" value="BIFUNCTIONAL DEAMINASE-REDUCTASE DOMAIN PROTEIN"/>
    <property type="match status" value="1"/>
</dbReference>
<dbReference type="Proteomes" id="UP000033608">
    <property type="component" value="Unassembled WGS sequence"/>
</dbReference>
<dbReference type="Proteomes" id="UP000184533">
    <property type="component" value="Unassembled WGS sequence"/>
</dbReference>
<protein>
    <submittedName>
        <fullName evidence="2">Deaminase/reductase</fullName>
    </submittedName>
    <submittedName>
        <fullName evidence="3">Dihydrofolate reductase</fullName>
    </submittedName>
</protein>
<dbReference type="Gene3D" id="3.40.430.10">
    <property type="entry name" value="Dihydrofolate Reductase, subunit A"/>
    <property type="match status" value="1"/>
</dbReference>
<dbReference type="STRING" id="1121477.SAMN02745223_01917"/>
<dbReference type="EMBL" id="FQVC01000005">
    <property type="protein sequence ID" value="SHF16501.1"/>
    <property type="molecule type" value="Genomic_DNA"/>
</dbReference>
<dbReference type="SUPFAM" id="SSF53597">
    <property type="entry name" value="Dihydrofolate reductase-like"/>
    <property type="match status" value="1"/>
</dbReference>
<name>A0A0F5LSP7_9HYPH</name>
<feature type="domain" description="Bacterial bifunctional deaminase-reductase C-terminal" evidence="1">
    <location>
        <begin position="2"/>
        <end position="174"/>
    </location>
</feature>
<reference evidence="3 5" key="2">
    <citation type="submission" date="2016-11" db="EMBL/GenBank/DDBJ databases">
        <authorList>
            <person name="Jaros S."/>
            <person name="Januszkiewicz K."/>
            <person name="Wedrychowicz H."/>
        </authorList>
    </citation>
    <scope>NUCLEOTIDE SEQUENCE [LARGE SCALE GENOMIC DNA]</scope>
    <source>
        <strain evidence="3 5">DSM 17137</strain>
    </source>
</reference>
<gene>
    <name evidence="3" type="ORF">SAMN02745223_01917</name>
    <name evidence="2" type="ORF">VW29_07110</name>
</gene>
<dbReference type="Pfam" id="PF01872">
    <property type="entry name" value="RibD_C"/>
    <property type="match status" value="1"/>
</dbReference>
<evidence type="ECO:0000313" key="4">
    <source>
        <dbReference type="Proteomes" id="UP000033608"/>
    </source>
</evidence>
<evidence type="ECO:0000313" key="3">
    <source>
        <dbReference type="EMBL" id="SHF16501.1"/>
    </source>
</evidence>
<keyword evidence="4" id="KW-1185">Reference proteome</keyword>
<reference evidence="2 4" key="1">
    <citation type="submission" date="2015-03" db="EMBL/GenBank/DDBJ databases">
        <authorList>
            <person name="Hassan Y.I."/>
            <person name="Lepp D."/>
            <person name="Zhou T."/>
        </authorList>
    </citation>
    <scope>NUCLEOTIDE SEQUENCE [LARGE SCALE GENOMIC DNA]</scope>
    <source>
        <strain evidence="2 4">DSM 17137</strain>
    </source>
</reference>
<dbReference type="OrthoDB" id="7342392at2"/>
<sequence>MRKLIAGLFYSIDGVAEAPDQFQFDSFDDDLGAELTKVQQITDTVLMGRVGYQDWAGYWPTAAQDGDFADFINAVPKFVASRTLTGPLAWSNSSLIKGDLETFVRDLKAQDGGTIAVMGGMSLVRQLLYAGLLDELMLIIHPVISGANRRPLFLPDGPTTRLDLKASQHTSKGNMVLTYGLRAA</sequence>
<proteinExistence type="predicted"/>
<dbReference type="GO" id="GO:0009231">
    <property type="term" value="P:riboflavin biosynthetic process"/>
    <property type="evidence" value="ECO:0007669"/>
    <property type="project" value="InterPro"/>
</dbReference>
<dbReference type="AlphaFoldDB" id="A0A0F5LSP7"/>
<evidence type="ECO:0000259" key="1">
    <source>
        <dbReference type="Pfam" id="PF01872"/>
    </source>
</evidence>
<dbReference type="PATRIC" id="fig|1121477.3.peg.2511"/>
<dbReference type="InterPro" id="IPR002734">
    <property type="entry name" value="RibDG_C"/>
</dbReference>
<dbReference type="RefSeq" id="WP_046134612.1">
    <property type="nucleotide sequence ID" value="NZ_FQVC01000005.1"/>
</dbReference>
<accession>A0A0F5LSP7</accession>
<dbReference type="GO" id="GO:0008703">
    <property type="term" value="F:5-amino-6-(5-phosphoribosylamino)uracil reductase activity"/>
    <property type="evidence" value="ECO:0007669"/>
    <property type="project" value="InterPro"/>
</dbReference>
<dbReference type="EMBL" id="LAJF01000059">
    <property type="protein sequence ID" value="KKB85306.1"/>
    <property type="molecule type" value="Genomic_DNA"/>
</dbReference>
<evidence type="ECO:0000313" key="5">
    <source>
        <dbReference type="Proteomes" id="UP000184533"/>
    </source>
</evidence>
<evidence type="ECO:0000313" key="2">
    <source>
        <dbReference type="EMBL" id="KKB85306.1"/>
    </source>
</evidence>
<dbReference type="PANTHER" id="PTHR38011">
    <property type="entry name" value="DIHYDROFOLATE REDUCTASE FAMILY PROTEIN (AFU_ORTHOLOGUE AFUA_8G06820)"/>
    <property type="match status" value="1"/>
</dbReference>
<dbReference type="InterPro" id="IPR024072">
    <property type="entry name" value="DHFR-like_dom_sf"/>
</dbReference>
<dbReference type="InterPro" id="IPR050765">
    <property type="entry name" value="Riboflavin_Biosynth_HTPR"/>
</dbReference>